<feature type="coiled-coil region" evidence="8">
    <location>
        <begin position="152"/>
        <end position="179"/>
    </location>
</feature>
<accession>A0AAW9S729</accession>
<dbReference type="Pfam" id="PF10459">
    <property type="entry name" value="Peptidase_S46"/>
    <property type="match status" value="1"/>
</dbReference>
<evidence type="ECO:0000313" key="9">
    <source>
        <dbReference type="EMBL" id="MEN7548265.1"/>
    </source>
</evidence>
<comment type="function">
    <text evidence="7">Catalyzes the removal of dipeptides from the N-terminus of oligopeptides.</text>
</comment>
<organism evidence="9 10">
    <name type="scientific">Rapidithrix thailandica</name>
    <dbReference type="NCBI Taxonomy" id="413964"/>
    <lineage>
        <taxon>Bacteria</taxon>
        <taxon>Pseudomonadati</taxon>
        <taxon>Bacteroidota</taxon>
        <taxon>Cytophagia</taxon>
        <taxon>Cytophagales</taxon>
        <taxon>Flammeovirgaceae</taxon>
        <taxon>Rapidithrix</taxon>
    </lineage>
</organism>
<dbReference type="Proteomes" id="UP001403385">
    <property type="component" value="Unassembled WGS sequence"/>
</dbReference>
<feature type="chain" id="PRO_5043106860" description="Dipeptidyl-peptidase" evidence="7">
    <location>
        <begin position="23"/>
        <end position="740"/>
    </location>
</feature>
<sequence length="740" mass="84503">MLKKFFAAIVAAFMLMPALLLASTPPDEGMWLPMFIERLNYKDMKKQGLKLSPEEIYSVNNSSLKDAIVMLGGGFCTAEVVSNQGLLLTNHHCAYDAIQDHSSVEHDYLKNGFWAMNKDQELPNEGLTASFLVRMEDVSQKVLAKVSDDMSEEERKAKVEEISKQIEKEAQESERYEASVKGFFDGNEYYLFVYETFNDVRLVGAPPESIGKYGGDTDNWMWPRHTGDFAMFRIYTDKDGKPAEYSKDNVPYAPKKYLPVSLEGYNRGDYAMVMGFPGSTDRYLTSYGVDLAINETNPSRVKIRGERLRIMKERMDSDPAVRIQYASKYASLSNYWKYFIGQTRGLKRLDVLEKKKQLEKEFAAWVNADAKRKEKYGEALANIQKGYEELASLNKLNVYYNSAIFGGSEVFKLMSSFLELSFKEVKTEEDEKELQELVEKLKKDIVKHFEEYDPETDKRVLAAMLELFANEIDPAKHPQVYTQIQNDYKGDYSAFVEDIFASSMFASEDKLNEYMQSLDPEMIKSDIGMRTFFSFLQSYFGMVPVLKQVEENVNKGDRLFVAGLREMNPGKNYYPNANSTLRVTYGQVLDYFPGDAMFYAYYTTAEGILEKEDASNHEFIVPEKLKSLIQNKDYGRYAQDGILPVAFITNLDITGGNSGSPVINAEGELIGIAFDGNWEAMSGDIAFEPELQRCIAVDIRYVLFVIDKFAGAKHLVDEMTLVDSKRKKLKEYEEVISEKY</sequence>
<evidence type="ECO:0000256" key="1">
    <source>
        <dbReference type="ARBA" id="ARBA00010491"/>
    </source>
</evidence>
<evidence type="ECO:0000256" key="7">
    <source>
        <dbReference type="RuleBase" id="RU366067"/>
    </source>
</evidence>
<dbReference type="GO" id="GO:0070009">
    <property type="term" value="F:serine-type aminopeptidase activity"/>
    <property type="evidence" value="ECO:0007669"/>
    <property type="project" value="UniProtKB-UniRule"/>
</dbReference>
<dbReference type="InterPro" id="IPR019500">
    <property type="entry name" value="Pep_S46"/>
</dbReference>
<dbReference type="EMBL" id="JBDKWZ010000005">
    <property type="protein sequence ID" value="MEN7548265.1"/>
    <property type="molecule type" value="Genomic_DNA"/>
</dbReference>
<evidence type="ECO:0000256" key="6">
    <source>
        <dbReference type="ARBA" id="ARBA00022825"/>
    </source>
</evidence>
<keyword evidence="5 7" id="KW-0378">Hydrolase</keyword>
<gene>
    <name evidence="9" type="ORF">AAG747_10130</name>
</gene>
<dbReference type="EC" id="3.4.14.-" evidence="7"/>
<evidence type="ECO:0000313" key="10">
    <source>
        <dbReference type="Proteomes" id="UP001403385"/>
    </source>
</evidence>
<feature type="coiled-coil region" evidence="8">
    <location>
        <begin position="424"/>
        <end position="451"/>
    </location>
</feature>
<evidence type="ECO:0000256" key="4">
    <source>
        <dbReference type="ARBA" id="ARBA00022729"/>
    </source>
</evidence>
<dbReference type="GO" id="GO:0043171">
    <property type="term" value="P:peptide catabolic process"/>
    <property type="evidence" value="ECO:0007669"/>
    <property type="project" value="UniProtKB-UniRule"/>
</dbReference>
<reference evidence="9 10" key="1">
    <citation type="submission" date="2024-04" db="EMBL/GenBank/DDBJ databases">
        <title>Novel genus in family Flammeovirgaceae.</title>
        <authorList>
            <person name="Nguyen T.H."/>
            <person name="Vuong T.Q."/>
            <person name="Le H."/>
            <person name="Kim S.-G."/>
        </authorList>
    </citation>
    <scope>NUCLEOTIDE SEQUENCE [LARGE SCALE GENOMIC DNA]</scope>
    <source>
        <strain evidence="9 10">JCM 23209</strain>
    </source>
</reference>
<evidence type="ECO:0000256" key="5">
    <source>
        <dbReference type="ARBA" id="ARBA00022801"/>
    </source>
</evidence>
<dbReference type="GO" id="GO:0008239">
    <property type="term" value="F:dipeptidyl-peptidase activity"/>
    <property type="evidence" value="ECO:0007669"/>
    <property type="project" value="UniProtKB-UniRule"/>
</dbReference>
<dbReference type="PANTHER" id="PTHR38469:SF1">
    <property type="entry name" value="PERIPLASMIC PEPTIDASE SUBFAMILY S1B"/>
    <property type="match status" value="1"/>
</dbReference>
<keyword evidence="4 7" id="KW-0732">Signal</keyword>
<keyword evidence="10" id="KW-1185">Reference proteome</keyword>
<evidence type="ECO:0000256" key="2">
    <source>
        <dbReference type="ARBA" id="ARBA00022438"/>
    </source>
</evidence>
<dbReference type="GO" id="GO:0006508">
    <property type="term" value="P:proteolysis"/>
    <property type="evidence" value="ECO:0007669"/>
    <property type="project" value="UniProtKB-KW"/>
</dbReference>
<dbReference type="InterPro" id="IPR009003">
    <property type="entry name" value="Peptidase_S1_PA"/>
</dbReference>
<dbReference type="PANTHER" id="PTHR38469">
    <property type="entry name" value="PERIPLASMIC PEPTIDASE SUBFAMILY S1B"/>
    <property type="match status" value="1"/>
</dbReference>
<dbReference type="Gene3D" id="2.40.10.10">
    <property type="entry name" value="Trypsin-like serine proteases"/>
    <property type="match status" value="1"/>
</dbReference>
<keyword evidence="3 7" id="KW-0645">Protease</keyword>
<dbReference type="AlphaFoldDB" id="A0AAW9S729"/>
<name>A0AAW9S729_9BACT</name>
<comment type="caution">
    <text evidence="9">The sequence shown here is derived from an EMBL/GenBank/DDBJ whole genome shotgun (WGS) entry which is preliminary data.</text>
</comment>
<dbReference type="InterPro" id="IPR043504">
    <property type="entry name" value="Peptidase_S1_PA_chymotrypsin"/>
</dbReference>
<keyword evidence="2 7" id="KW-0031">Aminopeptidase</keyword>
<keyword evidence="8" id="KW-0175">Coiled coil</keyword>
<protein>
    <recommendedName>
        <fullName evidence="7">Dipeptidyl-peptidase</fullName>
        <ecNumber evidence="7">3.4.14.-</ecNumber>
    </recommendedName>
</protein>
<evidence type="ECO:0000256" key="8">
    <source>
        <dbReference type="SAM" id="Coils"/>
    </source>
</evidence>
<keyword evidence="6 7" id="KW-0720">Serine protease</keyword>
<proteinExistence type="inferred from homology"/>
<comment type="similarity">
    <text evidence="1 7">Belongs to the peptidase S46 family.</text>
</comment>
<evidence type="ECO:0000256" key="3">
    <source>
        <dbReference type="ARBA" id="ARBA00022670"/>
    </source>
</evidence>
<dbReference type="SUPFAM" id="SSF50494">
    <property type="entry name" value="Trypsin-like serine proteases"/>
    <property type="match status" value="1"/>
</dbReference>
<feature type="signal peptide" evidence="7">
    <location>
        <begin position="1"/>
        <end position="22"/>
    </location>
</feature>